<keyword evidence="8" id="KW-1185">Reference proteome</keyword>
<dbReference type="InterPro" id="IPR006311">
    <property type="entry name" value="TAT_signal"/>
</dbReference>
<dbReference type="InterPro" id="IPR045087">
    <property type="entry name" value="Cu-oxidase_fam"/>
</dbReference>
<dbReference type="OrthoDB" id="345021at2"/>
<evidence type="ECO:0000256" key="2">
    <source>
        <dbReference type="ARBA" id="ARBA00023002"/>
    </source>
</evidence>
<evidence type="ECO:0000256" key="3">
    <source>
        <dbReference type="SAM" id="MobiDB-lite"/>
    </source>
</evidence>
<evidence type="ECO:0000313" key="8">
    <source>
        <dbReference type="Proteomes" id="UP000279859"/>
    </source>
</evidence>
<feature type="region of interest" description="Disordered" evidence="3">
    <location>
        <begin position="33"/>
        <end position="52"/>
    </location>
</feature>
<evidence type="ECO:0000259" key="6">
    <source>
        <dbReference type="Pfam" id="PF07732"/>
    </source>
</evidence>
<dbReference type="InterPro" id="IPR001117">
    <property type="entry name" value="Cu-oxidase_2nd"/>
</dbReference>
<dbReference type="Pfam" id="PF00394">
    <property type="entry name" value="Cu-oxidase"/>
    <property type="match status" value="1"/>
</dbReference>
<dbReference type="PANTHER" id="PTHR11709">
    <property type="entry name" value="MULTI-COPPER OXIDASE"/>
    <property type="match status" value="1"/>
</dbReference>
<evidence type="ECO:0000259" key="4">
    <source>
        <dbReference type="Pfam" id="PF00394"/>
    </source>
</evidence>
<dbReference type="RefSeq" id="WP_123046344.1">
    <property type="nucleotide sequence ID" value="NZ_RDSR01000019.1"/>
</dbReference>
<dbReference type="CDD" id="cd13900">
    <property type="entry name" value="CuRO_3_Tth-MCO_like"/>
    <property type="match status" value="1"/>
</dbReference>
<evidence type="ECO:0000259" key="5">
    <source>
        <dbReference type="Pfam" id="PF07731"/>
    </source>
</evidence>
<reference evidence="7 8" key="1">
    <citation type="submission" date="2018-11" db="EMBL/GenBank/DDBJ databases">
        <title>Cryobacterium sp. nov., isolated from rhizosphere soil of lettuce.</title>
        <authorList>
            <person name="Wang Y."/>
        </authorList>
    </citation>
    <scope>NUCLEOTIDE SEQUENCE [LARGE SCALE GENOMIC DNA]</scope>
    <source>
        <strain evidence="7 8">NEAU-85</strain>
    </source>
</reference>
<dbReference type="Proteomes" id="UP000279859">
    <property type="component" value="Unassembled WGS sequence"/>
</dbReference>
<dbReference type="InterPro" id="IPR002355">
    <property type="entry name" value="Cu_oxidase_Cu_BS"/>
</dbReference>
<dbReference type="InterPro" id="IPR008972">
    <property type="entry name" value="Cupredoxin"/>
</dbReference>
<dbReference type="Gene3D" id="2.60.40.420">
    <property type="entry name" value="Cupredoxins - blue copper proteins"/>
    <property type="match status" value="3"/>
</dbReference>
<dbReference type="Pfam" id="PF07732">
    <property type="entry name" value="Cu-oxidase_3"/>
    <property type="match status" value="1"/>
</dbReference>
<organism evidence="7 8">
    <name type="scientific">Cryobacterium tepidiphilum</name>
    <dbReference type="NCBI Taxonomy" id="2486026"/>
    <lineage>
        <taxon>Bacteria</taxon>
        <taxon>Bacillati</taxon>
        <taxon>Actinomycetota</taxon>
        <taxon>Actinomycetes</taxon>
        <taxon>Micrococcales</taxon>
        <taxon>Microbacteriaceae</taxon>
        <taxon>Cryobacterium</taxon>
    </lineage>
</organism>
<comment type="caution">
    <text evidence="7">The sequence shown here is derived from an EMBL/GenBank/DDBJ whole genome shotgun (WGS) entry which is preliminary data.</text>
</comment>
<dbReference type="InterPro" id="IPR011707">
    <property type="entry name" value="Cu-oxidase-like_N"/>
</dbReference>
<sequence>MEPITRRQALLLGACGAAGVVVGGLGLSSTGLPWTSPDATPSGPLAEPSSLRSRGGVLRTELVAAEHENEIAGRRALVLGYNGSVPASTWRVRPGDRIEVRLENRLREPTNLHTHGLHVSPTGNGDNPLISLAPGEVFDYRFDLPPDHPSGVFWYHPHHHGNVADQIFGGLFGAIVVEGDALPVARERVLVISDISFAGGAVAAASEADRMMGREGDFLMVNGQLLPEIVARPRERERWRIVNACTARYLRLALPGQRLELLGIDSGHEPRPRAVDEVLLAPGNRADLLVTMQAGSAQLRTLGYDRGAAMMGGMMAGGGSSSGPALLAFVEVRGPDAAVLPAVPPRAPDADLRSRTPDALREISFTMTMGMGMPQQGGMMALGFDGRAFDAGRIDQRVGAETVEEWTIRNPTPMDHPFHLHVWPMQLIQVNGSAIDGTQWRDVVNVPAQGSVVVRIDFARFTGLTVYHCHILDHEDLGMMGTVKAA</sequence>
<dbReference type="InterPro" id="IPR011706">
    <property type="entry name" value="Cu-oxidase_C"/>
</dbReference>
<feature type="domain" description="Plastocyanin-like" evidence="5">
    <location>
        <begin position="378"/>
        <end position="484"/>
    </location>
</feature>
<dbReference type="CDD" id="cd13853">
    <property type="entry name" value="CuRO_1_Tth-MCO_like"/>
    <property type="match status" value="1"/>
</dbReference>
<dbReference type="PANTHER" id="PTHR11709:SF2">
    <property type="entry name" value="MULTICOPPER OXIDASE LPR1"/>
    <property type="match status" value="1"/>
</dbReference>
<feature type="domain" description="Plastocyanin-like" evidence="4">
    <location>
        <begin position="212"/>
        <end position="294"/>
    </location>
</feature>
<proteinExistence type="predicted"/>
<dbReference type="AlphaFoldDB" id="A0A3M8L366"/>
<dbReference type="SUPFAM" id="SSF49503">
    <property type="entry name" value="Cupredoxins"/>
    <property type="match status" value="3"/>
</dbReference>
<dbReference type="CDD" id="cd13881">
    <property type="entry name" value="CuRO_2_McoC_like"/>
    <property type="match status" value="1"/>
</dbReference>
<dbReference type="PROSITE" id="PS00080">
    <property type="entry name" value="MULTICOPPER_OXIDASE2"/>
    <property type="match status" value="1"/>
</dbReference>
<name>A0A3M8L366_9MICO</name>
<accession>A0A3M8L366</accession>
<dbReference type="PROSITE" id="PS51318">
    <property type="entry name" value="TAT"/>
    <property type="match status" value="1"/>
</dbReference>
<evidence type="ECO:0000256" key="1">
    <source>
        <dbReference type="ARBA" id="ARBA00022723"/>
    </source>
</evidence>
<keyword evidence="1" id="KW-0479">Metal-binding</keyword>
<dbReference type="GO" id="GO:0005507">
    <property type="term" value="F:copper ion binding"/>
    <property type="evidence" value="ECO:0007669"/>
    <property type="project" value="InterPro"/>
</dbReference>
<gene>
    <name evidence="7" type="ORF">EEJ31_11005</name>
</gene>
<feature type="domain" description="Plastocyanin-like" evidence="6">
    <location>
        <begin position="73"/>
        <end position="179"/>
    </location>
</feature>
<protein>
    <submittedName>
        <fullName evidence="7">Multicopper oxidase family protein</fullName>
    </submittedName>
</protein>
<keyword evidence="2" id="KW-0560">Oxidoreductase</keyword>
<dbReference type="Pfam" id="PF07731">
    <property type="entry name" value="Cu-oxidase_2"/>
    <property type="match status" value="1"/>
</dbReference>
<evidence type="ECO:0000313" key="7">
    <source>
        <dbReference type="EMBL" id="RNE59148.1"/>
    </source>
</evidence>
<dbReference type="GO" id="GO:0016491">
    <property type="term" value="F:oxidoreductase activity"/>
    <property type="evidence" value="ECO:0007669"/>
    <property type="project" value="UniProtKB-KW"/>
</dbReference>
<dbReference type="EMBL" id="RDSR01000019">
    <property type="protein sequence ID" value="RNE59148.1"/>
    <property type="molecule type" value="Genomic_DNA"/>
</dbReference>